<organism evidence="2 3">
    <name type="scientific">Enterococcus saigonensis</name>
    <dbReference type="NCBI Taxonomy" id="1805431"/>
    <lineage>
        <taxon>Bacteria</taxon>
        <taxon>Bacillati</taxon>
        <taxon>Bacillota</taxon>
        <taxon>Bacilli</taxon>
        <taxon>Lactobacillales</taxon>
        <taxon>Enterococcaceae</taxon>
        <taxon>Enterococcus</taxon>
    </lineage>
</organism>
<evidence type="ECO:0000313" key="2">
    <source>
        <dbReference type="EMBL" id="BCA84506.1"/>
    </source>
</evidence>
<accession>A0A679IHA3</accession>
<dbReference type="AlphaFoldDB" id="A0A679IHA3"/>
<feature type="compositionally biased region" description="Basic residues" evidence="1">
    <location>
        <begin position="162"/>
        <end position="173"/>
    </location>
</feature>
<evidence type="ECO:0000256" key="1">
    <source>
        <dbReference type="SAM" id="MobiDB-lite"/>
    </source>
</evidence>
<proteinExistence type="predicted"/>
<reference evidence="2 3" key="1">
    <citation type="submission" date="2020-02" db="EMBL/GenBank/DDBJ databases">
        <title>Characterization of vanA genotype vancomycin-resistant Enterococcus saigonensis VE80.</title>
        <authorList>
            <person name="Harada T."/>
            <person name="Motooka D."/>
            <person name="Nakamura S."/>
            <person name="Yamamoto Y."/>
            <person name="Kawahara R."/>
            <person name="Kawatsu K."/>
        </authorList>
    </citation>
    <scope>NUCLEOTIDE SEQUENCE [LARGE SCALE GENOMIC DNA]</scope>
    <source>
        <strain evidence="2 3">VE80</strain>
    </source>
</reference>
<dbReference type="KEGG" id="esg:EsVE80_00290"/>
<protein>
    <recommendedName>
        <fullName evidence="4">Sigma-70 family RNA polymerase sigma factor</fullName>
    </recommendedName>
</protein>
<evidence type="ECO:0000313" key="3">
    <source>
        <dbReference type="Proteomes" id="UP000502998"/>
    </source>
</evidence>
<feature type="compositionally biased region" description="Basic and acidic residues" evidence="1">
    <location>
        <begin position="149"/>
        <end position="161"/>
    </location>
</feature>
<gene>
    <name evidence="2" type="ORF">EsVE80_00290</name>
</gene>
<evidence type="ECO:0008006" key="4">
    <source>
        <dbReference type="Google" id="ProtNLM"/>
    </source>
</evidence>
<name>A0A679IHA3_9ENTE</name>
<feature type="region of interest" description="Disordered" evidence="1">
    <location>
        <begin position="149"/>
        <end position="173"/>
    </location>
</feature>
<sequence length="199" mass="24011">MKEKMMNEALVAYDSLFRRILSKEQIYPSHSEYEDCLQEMRFNLIELLHDYRDLEIFKEDYNNSYLFRRFQWLCQDCRRKYLKARHESLESEQATEIVSDFDFIADVELAEMLRQIFSQLNQAEQRALGILLVDSQFVSENQLTLKKAEQDKFSEQSDRHQGTTKKKVPKKISRQLRAYYRKKLRKKVAHQIKESLEKP</sequence>
<keyword evidence="3" id="KW-1185">Reference proteome</keyword>
<dbReference type="EMBL" id="AP022822">
    <property type="protein sequence ID" value="BCA84506.1"/>
    <property type="molecule type" value="Genomic_DNA"/>
</dbReference>
<dbReference type="Proteomes" id="UP000502998">
    <property type="component" value="Chromosome"/>
</dbReference>
<dbReference type="RefSeq" id="WP_173101920.1">
    <property type="nucleotide sequence ID" value="NZ_AP022822.1"/>
</dbReference>